<name>A0ABD3VFN0_SINWO</name>
<sequence>MHYIPGAGFVKSSMFRPRSYSPTYFRRSYTYDDDALIYPVHIPRKNFIDTSAEENYLRSHVNKELYVSGAALEDTFDLASQSRNRDQQLLSKAHKAIVNTQLHSSPRYAVVSRRAARSQSVPPSDLHRKVVKERLASPKRPIRDAGGYTNPNNILSWQYKLLARISPDAMLSQPVSFNKMRDQMREVQDKMDRQKQLLDRYMPIDSDLKLEGPRI</sequence>
<evidence type="ECO:0000313" key="2">
    <source>
        <dbReference type="Proteomes" id="UP001634394"/>
    </source>
</evidence>
<accession>A0ABD3VFN0</accession>
<proteinExistence type="predicted"/>
<organism evidence="1 2">
    <name type="scientific">Sinanodonta woodiana</name>
    <name type="common">Chinese pond mussel</name>
    <name type="synonym">Anodonta woodiana</name>
    <dbReference type="NCBI Taxonomy" id="1069815"/>
    <lineage>
        <taxon>Eukaryota</taxon>
        <taxon>Metazoa</taxon>
        <taxon>Spiralia</taxon>
        <taxon>Lophotrochozoa</taxon>
        <taxon>Mollusca</taxon>
        <taxon>Bivalvia</taxon>
        <taxon>Autobranchia</taxon>
        <taxon>Heteroconchia</taxon>
        <taxon>Palaeoheterodonta</taxon>
        <taxon>Unionida</taxon>
        <taxon>Unionoidea</taxon>
        <taxon>Unionidae</taxon>
        <taxon>Unioninae</taxon>
        <taxon>Sinanodonta</taxon>
    </lineage>
</organism>
<keyword evidence="2" id="KW-1185">Reference proteome</keyword>
<dbReference type="EMBL" id="JBJQND010000012">
    <property type="protein sequence ID" value="KAL3860390.1"/>
    <property type="molecule type" value="Genomic_DNA"/>
</dbReference>
<gene>
    <name evidence="1" type="ORF">ACJMK2_010515</name>
</gene>
<dbReference type="AlphaFoldDB" id="A0ABD3VFN0"/>
<protein>
    <submittedName>
        <fullName evidence="1">Uncharacterized protein</fullName>
    </submittedName>
</protein>
<evidence type="ECO:0000313" key="1">
    <source>
        <dbReference type="EMBL" id="KAL3860390.1"/>
    </source>
</evidence>
<comment type="caution">
    <text evidence="1">The sequence shown here is derived from an EMBL/GenBank/DDBJ whole genome shotgun (WGS) entry which is preliminary data.</text>
</comment>
<reference evidence="1 2" key="1">
    <citation type="submission" date="2024-11" db="EMBL/GenBank/DDBJ databases">
        <title>Chromosome-level genome assembly of the freshwater bivalve Anodonta woodiana.</title>
        <authorList>
            <person name="Chen X."/>
        </authorList>
    </citation>
    <scope>NUCLEOTIDE SEQUENCE [LARGE SCALE GENOMIC DNA]</scope>
    <source>
        <strain evidence="1">MN2024</strain>
        <tissue evidence="1">Gills</tissue>
    </source>
</reference>
<dbReference type="Proteomes" id="UP001634394">
    <property type="component" value="Unassembled WGS sequence"/>
</dbReference>